<dbReference type="GO" id="GO:0006313">
    <property type="term" value="P:DNA transposition"/>
    <property type="evidence" value="ECO:0007669"/>
    <property type="project" value="InterPro"/>
</dbReference>
<protein>
    <submittedName>
        <fullName evidence="2">Transposase IS3/IS911 family protein</fullName>
    </submittedName>
</protein>
<evidence type="ECO:0000313" key="2">
    <source>
        <dbReference type="EMBL" id="EQD33140.1"/>
    </source>
</evidence>
<feature type="non-terminal residue" evidence="2">
    <location>
        <position position="1"/>
    </location>
</feature>
<dbReference type="GO" id="GO:0004803">
    <property type="term" value="F:transposase activity"/>
    <property type="evidence" value="ECO:0007669"/>
    <property type="project" value="InterPro"/>
</dbReference>
<gene>
    <name evidence="2" type="ORF">B1B_17600</name>
</gene>
<dbReference type="SUPFAM" id="SSF46689">
    <property type="entry name" value="Homeodomain-like"/>
    <property type="match status" value="1"/>
</dbReference>
<dbReference type="AlphaFoldDB" id="T0ZTI8"/>
<feature type="coiled-coil region" evidence="1">
    <location>
        <begin position="43"/>
        <end position="70"/>
    </location>
</feature>
<dbReference type="EMBL" id="AUZY01011762">
    <property type="protein sequence ID" value="EQD33140.1"/>
    <property type="molecule type" value="Genomic_DNA"/>
</dbReference>
<keyword evidence="1" id="KW-0175">Coiled coil</keyword>
<evidence type="ECO:0000256" key="1">
    <source>
        <dbReference type="SAM" id="Coils"/>
    </source>
</evidence>
<dbReference type="Pfam" id="PF01527">
    <property type="entry name" value="HTH_Tnp_1"/>
    <property type="match status" value="1"/>
</dbReference>
<proteinExistence type="predicted"/>
<dbReference type="Gene3D" id="1.10.10.60">
    <property type="entry name" value="Homeodomain-like"/>
    <property type="match status" value="1"/>
</dbReference>
<comment type="caution">
    <text evidence="2">The sequence shown here is derived from an EMBL/GenBank/DDBJ whole genome shotgun (WGS) entry which is preliminary data.</text>
</comment>
<dbReference type="InterPro" id="IPR002514">
    <property type="entry name" value="Transposase_8"/>
</dbReference>
<organism evidence="2">
    <name type="scientific">mine drainage metagenome</name>
    <dbReference type="NCBI Taxonomy" id="410659"/>
    <lineage>
        <taxon>unclassified sequences</taxon>
        <taxon>metagenomes</taxon>
        <taxon>ecological metagenomes</taxon>
    </lineage>
</organism>
<sequence length="80" mass="9012">AVALLKSSGRPIVEVAKEIGVTDTTLGTWAREATKAATDGHMTDAEKEEAVRLRKRIRELETEIDILKRFTAYWVKEQGR</sequence>
<reference evidence="2" key="2">
    <citation type="journal article" date="2014" name="ISME J.">
        <title>Microbial stratification in low pH oxic and suboxic macroscopic growths along an acid mine drainage.</title>
        <authorList>
            <person name="Mendez-Garcia C."/>
            <person name="Mesa V."/>
            <person name="Sprenger R.R."/>
            <person name="Richter M."/>
            <person name="Diez M.S."/>
            <person name="Solano J."/>
            <person name="Bargiela R."/>
            <person name="Golyshina O.V."/>
            <person name="Manteca A."/>
            <person name="Ramos J.L."/>
            <person name="Gallego J.R."/>
            <person name="Llorente I."/>
            <person name="Martins Dos Santos V.A."/>
            <person name="Jensen O.N."/>
            <person name="Pelaez A.I."/>
            <person name="Sanchez J."/>
            <person name="Ferrer M."/>
        </authorList>
    </citation>
    <scope>NUCLEOTIDE SEQUENCE</scope>
</reference>
<dbReference type="InterPro" id="IPR009057">
    <property type="entry name" value="Homeodomain-like_sf"/>
</dbReference>
<name>T0ZTI8_9ZZZZ</name>
<accession>T0ZTI8</accession>
<dbReference type="GO" id="GO:0003677">
    <property type="term" value="F:DNA binding"/>
    <property type="evidence" value="ECO:0007669"/>
    <property type="project" value="InterPro"/>
</dbReference>
<reference evidence="2" key="1">
    <citation type="submission" date="2013-08" db="EMBL/GenBank/DDBJ databases">
        <authorList>
            <person name="Mendez C."/>
            <person name="Richter M."/>
            <person name="Ferrer M."/>
            <person name="Sanchez J."/>
        </authorList>
    </citation>
    <scope>NUCLEOTIDE SEQUENCE</scope>
</reference>